<accession>A0A2N5SS97</accession>
<protein>
    <submittedName>
        <fullName evidence="2">Uncharacterized protein</fullName>
    </submittedName>
</protein>
<reference evidence="2 3" key="1">
    <citation type="submission" date="2017-11" db="EMBL/GenBank/DDBJ databases">
        <title>De novo assembly and phasing of dikaryotic genomes from two isolates of Puccinia coronata f. sp. avenae, the causal agent of oat crown rust.</title>
        <authorList>
            <person name="Miller M.E."/>
            <person name="Zhang Y."/>
            <person name="Omidvar V."/>
            <person name="Sperschneider J."/>
            <person name="Schwessinger B."/>
            <person name="Raley C."/>
            <person name="Palmer J.M."/>
            <person name="Garnica D."/>
            <person name="Upadhyaya N."/>
            <person name="Rathjen J."/>
            <person name="Taylor J.M."/>
            <person name="Park R.F."/>
            <person name="Dodds P.N."/>
            <person name="Hirsch C.D."/>
            <person name="Kianian S.F."/>
            <person name="Figueroa M."/>
        </authorList>
    </citation>
    <scope>NUCLEOTIDE SEQUENCE [LARGE SCALE GENOMIC DNA]</scope>
    <source>
        <strain evidence="2">12NC29</strain>
    </source>
</reference>
<comment type="caution">
    <text evidence="2">The sequence shown here is derived from an EMBL/GenBank/DDBJ whole genome shotgun (WGS) entry which is preliminary data.</text>
</comment>
<gene>
    <name evidence="2" type="ORF">PCANC_17492</name>
</gene>
<sequence>QTNTSKKQKETSSDSESQNTPIASKRKGIKNKKSTLTQSTPGNSEAPSSQVIDLAQDSDAENAKPSNKPPQTHSCLWCGKEVRVSGTSFSNLRTHRNGSRQQGRIATGCPKQHEAIEAGAKLPPSASEQEKMKSTSQKSGAITSHFAPVEKFDNGVFNQIITLWLLRGYDKTVEATLGRYAKLRYTAIEPLARCYRHYAALRHATALLAAKDAIFAARRAVAQRKRHSFVPSLAQVTGIALTLR</sequence>
<feature type="region of interest" description="Disordered" evidence="1">
    <location>
        <begin position="1"/>
        <end position="74"/>
    </location>
</feature>
<organism evidence="2 3">
    <name type="scientific">Puccinia coronata f. sp. avenae</name>
    <dbReference type="NCBI Taxonomy" id="200324"/>
    <lineage>
        <taxon>Eukaryota</taxon>
        <taxon>Fungi</taxon>
        <taxon>Dikarya</taxon>
        <taxon>Basidiomycota</taxon>
        <taxon>Pucciniomycotina</taxon>
        <taxon>Pucciniomycetes</taxon>
        <taxon>Pucciniales</taxon>
        <taxon>Pucciniaceae</taxon>
        <taxon>Puccinia</taxon>
    </lineage>
</organism>
<feature type="compositionally biased region" description="Basic residues" evidence="1">
    <location>
        <begin position="24"/>
        <end position="33"/>
    </location>
</feature>
<evidence type="ECO:0000256" key="1">
    <source>
        <dbReference type="SAM" id="MobiDB-lite"/>
    </source>
</evidence>
<dbReference type="Proteomes" id="UP000235388">
    <property type="component" value="Unassembled WGS sequence"/>
</dbReference>
<name>A0A2N5SS97_9BASI</name>
<feature type="compositionally biased region" description="Polar residues" evidence="1">
    <location>
        <begin position="34"/>
        <end position="51"/>
    </location>
</feature>
<dbReference type="OrthoDB" id="2505040at2759"/>
<evidence type="ECO:0000313" key="2">
    <source>
        <dbReference type="EMBL" id="PLW16091.1"/>
    </source>
</evidence>
<dbReference type="EMBL" id="PGCJ01000879">
    <property type="protein sequence ID" value="PLW16091.1"/>
    <property type="molecule type" value="Genomic_DNA"/>
</dbReference>
<keyword evidence="3" id="KW-1185">Reference proteome</keyword>
<feature type="non-terminal residue" evidence="2">
    <location>
        <position position="1"/>
    </location>
</feature>
<dbReference type="AlphaFoldDB" id="A0A2N5SS97"/>
<evidence type="ECO:0000313" key="3">
    <source>
        <dbReference type="Proteomes" id="UP000235388"/>
    </source>
</evidence>
<proteinExistence type="predicted"/>